<feature type="non-terminal residue" evidence="1">
    <location>
        <position position="286"/>
    </location>
</feature>
<organism evidence="1 2">
    <name type="scientific">Mesorhabditis spiculigera</name>
    <dbReference type="NCBI Taxonomy" id="96644"/>
    <lineage>
        <taxon>Eukaryota</taxon>
        <taxon>Metazoa</taxon>
        <taxon>Ecdysozoa</taxon>
        <taxon>Nematoda</taxon>
        <taxon>Chromadorea</taxon>
        <taxon>Rhabditida</taxon>
        <taxon>Rhabditina</taxon>
        <taxon>Rhabditomorpha</taxon>
        <taxon>Rhabditoidea</taxon>
        <taxon>Rhabditidae</taxon>
        <taxon>Mesorhabditinae</taxon>
        <taxon>Mesorhabditis</taxon>
    </lineage>
</organism>
<dbReference type="Proteomes" id="UP001177023">
    <property type="component" value="Unassembled WGS sequence"/>
</dbReference>
<dbReference type="PANTHER" id="PTHR21523">
    <property type="match status" value="1"/>
</dbReference>
<dbReference type="InterPro" id="IPR006954">
    <property type="entry name" value="Mlt-10-like"/>
</dbReference>
<name>A0AA36CWH1_9BILA</name>
<sequence>MVQKSDSQKYTIRNLEQMPALLEARLSPVQKVSKMVMKMVRGENDTEAVGNWTRTYETILKLKKQLDAQAREPGAKVYDLRIRINGKEGRDKNMKFLSPRFAPIMPDKYGITDKRQLSPSILSFYKDDAEDQILPLPKILEAAGLKDKDRAAMMEMIMEVSGTRGIVDDAMKMVSKMNIFGMEGELLSVTKRIMQMFGRLENSFNGRQRKEMKKRGYTFATPHQLEKLHEEQGIRDRKDHGFDYDYYRNLTRAQNEEALWLRIRQIASNSTECWGLLCCHHRFSVP</sequence>
<evidence type="ECO:0000313" key="1">
    <source>
        <dbReference type="EMBL" id="CAJ0576596.1"/>
    </source>
</evidence>
<dbReference type="PANTHER" id="PTHR21523:SF44">
    <property type="entry name" value="MLT-TEN (MLT-10) RELATED"/>
    <property type="match status" value="1"/>
</dbReference>
<dbReference type="EMBL" id="CATQJA010002644">
    <property type="protein sequence ID" value="CAJ0576596.1"/>
    <property type="molecule type" value="Genomic_DNA"/>
</dbReference>
<dbReference type="AlphaFoldDB" id="A0AA36CWH1"/>
<protein>
    <submittedName>
        <fullName evidence="1">Uncharacterized protein</fullName>
    </submittedName>
</protein>
<accession>A0AA36CWH1</accession>
<comment type="caution">
    <text evidence="1">The sequence shown here is derived from an EMBL/GenBank/DDBJ whole genome shotgun (WGS) entry which is preliminary data.</text>
</comment>
<gene>
    <name evidence="1" type="ORF">MSPICULIGERA_LOCUS14886</name>
</gene>
<reference evidence="1" key="1">
    <citation type="submission" date="2023-06" db="EMBL/GenBank/DDBJ databases">
        <authorList>
            <person name="Delattre M."/>
        </authorList>
    </citation>
    <scope>NUCLEOTIDE SEQUENCE</scope>
    <source>
        <strain evidence="1">AF72</strain>
    </source>
</reference>
<keyword evidence="2" id="KW-1185">Reference proteome</keyword>
<proteinExistence type="predicted"/>
<evidence type="ECO:0000313" key="2">
    <source>
        <dbReference type="Proteomes" id="UP001177023"/>
    </source>
</evidence>
<dbReference type="Pfam" id="PF04870">
    <property type="entry name" value="Moulting_cycle"/>
    <property type="match status" value="1"/>
</dbReference>